<evidence type="ECO:0000256" key="1">
    <source>
        <dbReference type="SAM" id="MobiDB-lite"/>
    </source>
</evidence>
<keyword evidence="4" id="KW-1185">Reference proteome</keyword>
<protein>
    <submittedName>
        <fullName evidence="3">Uncharacterized protein</fullName>
    </submittedName>
</protein>
<evidence type="ECO:0000313" key="4">
    <source>
        <dbReference type="Proteomes" id="UP000009877"/>
    </source>
</evidence>
<feature type="chain" id="PRO_5004030072" evidence="2">
    <location>
        <begin position="27"/>
        <end position="180"/>
    </location>
</feature>
<proteinExistence type="predicted"/>
<sequence>MRRTSVLTASALLIGLGAASAAPAMAAPAPTETGRTVTTTSSERFYSERTTTQGDYKFSDVYSDSFSERKVESQYERTGADSLRTKNVQSESKAESWNEITEQDADNYYNTYFGDRVTERHAERYSEDAKGYSSDLFDSSFGYSWDETTEGYADSPEGQNVDFWENEWDESTEDSSWGTW</sequence>
<keyword evidence="2" id="KW-0732">Signal</keyword>
<reference evidence="3 4" key="1">
    <citation type="journal article" date="2014" name="Genome Announc.">
        <title>Draft Genome Sequence of Kocuria palustris PEL.</title>
        <authorList>
            <person name="Sharma G."/>
            <person name="Khatri I."/>
            <person name="Subramanian S."/>
        </authorList>
    </citation>
    <scope>NUCLEOTIDE SEQUENCE [LARGE SCALE GENOMIC DNA]</scope>
    <source>
        <strain evidence="3 4">PEL</strain>
    </source>
</reference>
<feature type="signal peptide" evidence="2">
    <location>
        <begin position="1"/>
        <end position="26"/>
    </location>
</feature>
<dbReference type="RefSeq" id="WP_006215653.1">
    <property type="nucleotide sequence ID" value="NZ_ANHZ02000024.1"/>
</dbReference>
<dbReference type="Proteomes" id="UP000009877">
    <property type="component" value="Unassembled WGS sequence"/>
</dbReference>
<comment type="caution">
    <text evidence="3">The sequence shown here is derived from an EMBL/GenBank/DDBJ whole genome shotgun (WGS) entry which is preliminary data.</text>
</comment>
<evidence type="ECO:0000256" key="2">
    <source>
        <dbReference type="SAM" id="SignalP"/>
    </source>
</evidence>
<gene>
    <name evidence="3" type="ORF">C884_01427</name>
</gene>
<dbReference type="STRING" id="71999.KPaMU14_00870"/>
<dbReference type="AlphaFoldDB" id="M2YB44"/>
<accession>M2YB44</accession>
<feature type="compositionally biased region" description="Acidic residues" evidence="1">
    <location>
        <begin position="164"/>
        <end position="173"/>
    </location>
</feature>
<dbReference type="EMBL" id="ANHZ02000024">
    <property type="protein sequence ID" value="EME35700.1"/>
    <property type="molecule type" value="Genomic_DNA"/>
</dbReference>
<feature type="region of interest" description="Disordered" evidence="1">
    <location>
        <begin position="73"/>
        <end position="98"/>
    </location>
</feature>
<name>M2YB44_9MICC</name>
<evidence type="ECO:0000313" key="3">
    <source>
        <dbReference type="EMBL" id="EME35700.1"/>
    </source>
</evidence>
<organism evidence="3 4">
    <name type="scientific">Kocuria palustris PEL</name>
    <dbReference type="NCBI Taxonomy" id="1236550"/>
    <lineage>
        <taxon>Bacteria</taxon>
        <taxon>Bacillati</taxon>
        <taxon>Actinomycetota</taxon>
        <taxon>Actinomycetes</taxon>
        <taxon>Micrococcales</taxon>
        <taxon>Micrococcaceae</taxon>
        <taxon>Kocuria</taxon>
    </lineage>
</organism>
<feature type="region of interest" description="Disordered" evidence="1">
    <location>
        <begin position="148"/>
        <end position="180"/>
    </location>
</feature>